<name>A0AAW6U216_9BACT</name>
<dbReference type="Gene3D" id="1.25.40.10">
    <property type="entry name" value="Tetratricopeptide repeat domain"/>
    <property type="match status" value="1"/>
</dbReference>
<dbReference type="PROSITE" id="PS51257">
    <property type="entry name" value="PROKAR_LIPOPROTEIN"/>
    <property type="match status" value="1"/>
</dbReference>
<proteinExistence type="predicted"/>
<dbReference type="InterPro" id="IPR019734">
    <property type="entry name" value="TPR_rpt"/>
</dbReference>
<dbReference type="PROSITE" id="PS50005">
    <property type="entry name" value="TPR"/>
    <property type="match status" value="1"/>
</dbReference>
<feature type="repeat" description="TPR" evidence="1">
    <location>
        <begin position="174"/>
        <end position="207"/>
    </location>
</feature>
<dbReference type="InterPro" id="IPR011990">
    <property type="entry name" value="TPR-like_helical_dom_sf"/>
</dbReference>
<evidence type="ECO:0000313" key="3">
    <source>
        <dbReference type="Proteomes" id="UP001431776"/>
    </source>
</evidence>
<evidence type="ECO:0000256" key="1">
    <source>
        <dbReference type="PROSITE-ProRule" id="PRU00339"/>
    </source>
</evidence>
<dbReference type="AlphaFoldDB" id="A0AAW6U216"/>
<protein>
    <submittedName>
        <fullName evidence="2">Tetratricopeptide repeat protein</fullName>
    </submittedName>
</protein>
<keyword evidence="3" id="KW-1185">Reference proteome</keyword>
<keyword evidence="1" id="KW-0802">TPR repeat</keyword>
<gene>
    <name evidence="2" type="ORF">QJ522_11690</name>
</gene>
<comment type="caution">
    <text evidence="2">The sequence shown here is derived from an EMBL/GenBank/DDBJ whole genome shotgun (WGS) entry which is preliminary data.</text>
</comment>
<organism evidence="2 3">
    <name type="scientific">Anaerobaca lacustris</name>
    <dbReference type="NCBI Taxonomy" id="3044600"/>
    <lineage>
        <taxon>Bacteria</taxon>
        <taxon>Pseudomonadati</taxon>
        <taxon>Planctomycetota</taxon>
        <taxon>Phycisphaerae</taxon>
        <taxon>Sedimentisphaerales</taxon>
        <taxon>Anaerobacaceae</taxon>
        <taxon>Anaerobaca</taxon>
    </lineage>
</organism>
<dbReference type="SUPFAM" id="SSF48452">
    <property type="entry name" value="TPR-like"/>
    <property type="match status" value="1"/>
</dbReference>
<evidence type="ECO:0000313" key="2">
    <source>
        <dbReference type="EMBL" id="MDI6449709.1"/>
    </source>
</evidence>
<sequence length="263" mass="30640">MTRTVIIAATLLLLIAAVGCTPSDRGLGHRLPQRTTYASPVPMAEADKVVGSTDEVDLVEQVSTYRRSYRRSLELLVTHYTVVGDNRKLGWAQEELRALDRMPQYRYIIDAQVMPADLRATTRIPAADEMYLDAVETQRQAEPIGILKDEELLRVALSKYNTLIRQYPNSDKIDDAAYRAARIYEYFKDYEIALLYYQRAYQWDPDTPYPARFYAASMLDRRLRRRGEALELYQEAVLREGDRYDEWKMYGERRIRELTTSDN</sequence>
<accession>A0AAW6U216</accession>
<dbReference type="Proteomes" id="UP001431776">
    <property type="component" value="Unassembled WGS sequence"/>
</dbReference>
<dbReference type="EMBL" id="JASCXX010000012">
    <property type="protein sequence ID" value="MDI6449709.1"/>
    <property type="molecule type" value="Genomic_DNA"/>
</dbReference>
<dbReference type="RefSeq" id="WP_349245117.1">
    <property type="nucleotide sequence ID" value="NZ_JASCXX010000012.1"/>
</dbReference>
<reference evidence="2" key="1">
    <citation type="submission" date="2023-05" db="EMBL/GenBank/DDBJ databases">
        <title>Anaerotaeda fermentans gen. nov., sp. nov., a novel anaerobic planctomycete of the new family within the order Sedimentisphaerales isolated from Taman Peninsula, Russia.</title>
        <authorList>
            <person name="Khomyakova M.A."/>
            <person name="Merkel A.Y."/>
            <person name="Slobodkin A.I."/>
        </authorList>
    </citation>
    <scope>NUCLEOTIDE SEQUENCE</scope>
    <source>
        <strain evidence="2">M17dextr</strain>
    </source>
</reference>